<protein>
    <recommendedName>
        <fullName evidence="1">Molybdopterin molybdenumtransferase</fullName>
        <ecNumber evidence="1">2.10.1.1</ecNumber>
    </recommendedName>
</protein>
<accession>A0A9D1NWZ0</accession>
<dbReference type="Pfam" id="PF00994">
    <property type="entry name" value="MoCF_biosynth"/>
    <property type="match status" value="1"/>
</dbReference>
<evidence type="ECO:0000313" key="3">
    <source>
        <dbReference type="EMBL" id="HIV14033.1"/>
    </source>
</evidence>
<dbReference type="InterPro" id="IPR038987">
    <property type="entry name" value="MoeA-like"/>
</dbReference>
<evidence type="ECO:0000313" key="4">
    <source>
        <dbReference type="Proteomes" id="UP000886723"/>
    </source>
</evidence>
<dbReference type="GO" id="GO:0046872">
    <property type="term" value="F:metal ion binding"/>
    <property type="evidence" value="ECO:0007669"/>
    <property type="project" value="UniProtKB-UniRule"/>
</dbReference>
<dbReference type="AlphaFoldDB" id="A0A9D1NWZ0"/>
<reference evidence="3" key="1">
    <citation type="submission" date="2020-10" db="EMBL/GenBank/DDBJ databases">
        <authorList>
            <person name="Gilroy R."/>
        </authorList>
    </citation>
    <scope>NUCLEOTIDE SEQUENCE</scope>
    <source>
        <strain evidence="3">ChiBcec2-4451</strain>
    </source>
</reference>
<gene>
    <name evidence="3" type="ORF">IAA63_12975</name>
</gene>
<dbReference type="GO" id="GO:0061599">
    <property type="term" value="F:molybdopterin molybdotransferase activity"/>
    <property type="evidence" value="ECO:0007669"/>
    <property type="project" value="UniProtKB-UniRule"/>
</dbReference>
<name>A0A9D1NWZ0_9FIRM</name>
<comment type="catalytic activity">
    <reaction evidence="1">
        <text>adenylyl-molybdopterin + molybdate = Mo-molybdopterin + AMP + H(+)</text>
        <dbReference type="Rhea" id="RHEA:35047"/>
        <dbReference type="ChEBI" id="CHEBI:15378"/>
        <dbReference type="ChEBI" id="CHEBI:36264"/>
        <dbReference type="ChEBI" id="CHEBI:62727"/>
        <dbReference type="ChEBI" id="CHEBI:71302"/>
        <dbReference type="ChEBI" id="CHEBI:456215"/>
    </reaction>
</comment>
<comment type="cofactor">
    <cofactor evidence="1">
        <name>Mg(2+)</name>
        <dbReference type="ChEBI" id="CHEBI:18420"/>
    </cofactor>
</comment>
<reference evidence="3" key="2">
    <citation type="journal article" date="2021" name="PeerJ">
        <title>Extensive microbial diversity within the chicken gut microbiome revealed by metagenomics and culture.</title>
        <authorList>
            <person name="Gilroy R."/>
            <person name="Ravi A."/>
            <person name="Getino M."/>
            <person name="Pursley I."/>
            <person name="Horton D.L."/>
            <person name="Alikhan N.F."/>
            <person name="Baker D."/>
            <person name="Gharbi K."/>
            <person name="Hall N."/>
            <person name="Watson M."/>
            <person name="Adriaenssens E.M."/>
            <person name="Foster-Nyarko E."/>
            <person name="Jarju S."/>
            <person name="Secka A."/>
            <person name="Antonio M."/>
            <person name="Oren A."/>
            <person name="Chaudhuri R.R."/>
            <person name="La Ragione R."/>
            <person name="Hildebrand F."/>
            <person name="Pallen M.J."/>
        </authorList>
    </citation>
    <scope>NUCLEOTIDE SEQUENCE</scope>
    <source>
        <strain evidence="3">ChiBcec2-4451</strain>
    </source>
</reference>
<evidence type="ECO:0000256" key="1">
    <source>
        <dbReference type="RuleBase" id="RU365090"/>
    </source>
</evidence>
<dbReference type="Gene3D" id="3.40.980.10">
    <property type="entry name" value="MoaB/Mog-like domain"/>
    <property type="match status" value="1"/>
</dbReference>
<keyword evidence="1" id="KW-0479">Metal-binding</keyword>
<comment type="caution">
    <text evidence="3">The sequence shown here is derived from an EMBL/GenBank/DDBJ whole genome shotgun (WGS) entry which is preliminary data.</text>
</comment>
<keyword evidence="1" id="KW-0500">Molybdenum</keyword>
<keyword evidence="1" id="KW-0808">Transferase</keyword>
<dbReference type="EC" id="2.10.1.1" evidence="1"/>
<dbReference type="Proteomes" id="UP000886723">
    <property type="component" value="Unassembled WGS sequence"/>
</dbReference>
<dbReference type="GO" id="GO:0006777">
    <property type="term" value="P:Mo-molybdopterin cofactor biosynthetic process"/>
    <property type="evidence" value="ECO:0007669"/>
    <property type="project" value="UniProtKB-UniRule"/>
</dbReference>
<dbReference type="SMART" id="SM00852">
    <property type="entry name" value="MoCF_biosynth"/>
    <property type="match status" value="1"/>
</dbReference>
<feature type="domain" description="MoaB/Mog" evidence="2">
    <location>
        <begin position="173"/>
        <end position="309"/>
    </location>
</feature>
<proteinExistence type="inferred from homology"/>
<comment type="pathway">
    <text evidence="1">Cofactor biosynthesis; molybdopterin biosynthesis.</text>
</comment>
<keyword evidence="1" id="KW-0501">Molybdenum cofactor biosynthesis</keyword>
<evidence type="ECO:0000259" key="2">
    <source>
        <dbReference type="SMART" id="SM00852"/>
    </source>
</evidence>
<dbReference type="InterPro" id="IPR036425">
    <property type="entry name" value="MoaB/Mog-like_dom_sf"/>
</dbReference>
<dbReference type="SUPFAM" id="SSF53218">
    <property type="entry name" value="Molybdenum cofactor biosynthesis proteins"/>
    <property type="match status" value="1"/>
</dbReference>
<dbReference type="CDD" id="cd03522">
    <property type="entry name" value="MoeA_like"/>
    <property type="match status" value="1"/>
</dbReference>
<dbReference type="PANTHER" id="PTHR10192:SF28">
    <property type="entry name" value="MOLYBDOPTERIN MOLYBDENUMTRANSFERASE"/>
    <property type="match status" value="1"/>
</dbReference>
<dbReference type="InterPro" id="IPR001453">
    <property type="entry name" value="MoaB/Mog_dom"/>
</dbReference>
<dbReference type="EMBL" id="DVON01000278">
    <property type="protein sequence ID" value="HIV14033.1"/>
    <property type="molecule type" value="Genomic_DNA"/>
</dbReference>
<organism evidence="3 4">
    <name type="scientific">Candidatus Pullilachnospira stercoravium</name>
    <dbReference type="NCBI Taxonomy" id="2840913"/>
    <lineage>
        <taxon>Bacteria</taxon>
        <taxon>Bacillati</taxon>
        <taxon>Bacillota</taxon>
        <taxon>Clostridia</taxon>
        <taxon>Lachnospirales</taxon>
        <taxon>Lachnospiraceae</taxon>
        <taxon>Lachnospiraceae incertae sedis</taxon>
        <taxon>Candidatus Pullilachnospira</taxon>
    </lineage>
</organism>
<dbReference type="GO" id="GO:0005829">
    <property type="term" value="C:cytosol"/>
    <property type="evidence" value="ECO:0007669"/>
    <property type="project" value="TreeGrafter"/>
</dbReference>
<keyword evidence="1" id="KW-0460">Magnesium</keyword>
<comment type="function">
    <text evidence="1">Catalyzes the insertion of molybdate into adenylated molybdopterin with the concomitant release of AMP.</text>
</comment>
<comment type="similarity">
    <text evidence="1">Belongs to the MoeA family.</text>
</comment>
<dbReference type="PANTHER" id="PTHR10192">
    <property type="entry name" value="MOLYBDOPTERIN BIOSYNTHESIS PROTEIN"/>
    <property type="match status" value="1"/>
</dbReference>
<sequence length="345" mass="37800">MKEIETIHAAGHVLCHDITEIVKGQKKGPAFRKGHIVTEEDIPVLLRLGKDHLFVWEKKEGILHENEAARILYEICRGEGMHGSDVSEGKIELIADRDGLFKVNRQGLYAVNRLGEMMIACRHGDLPVKKGDRLAGTRIIPLVIEQEKMDKVRQAAGPSPLFQILPFQEKKVGIVTTGNEVFYGRIQDTFGPVIREKLAEYPAQVLGQTYTDDQKEHIREAILDFARQGAQVILCTGGMSVDPDDRTPGAIADTGAEIISYGAPVLPGAMLLVAYLGWEGKRIPVLGLPGCVMYSKRTIFDLVLPRVMADDPVTAGELAALGEGGFCLTCPVCTFPNCGFGKGRR</sequence>